<reference evidence="10 11" key="1">
    <citation type="submission" date="2020-04" db="EMBL/GenBank/DDBJ databases">
        <title>Marinobacter oceani sp. nov., isolated from marine solar saltern.</title>
        <authorList>
            <person name="Chen X.-Y."/>
        </authorList>
    </citation>
    <scope>NUCLEOTIDE SEQUENCE [LARGE SCALE GENOMIC DNA]</scope>
    <source>
        <strain evidence="10 11">W62</strain>
    </source>
</reference>
<feature type="transmembrane region" description="Helical" evidence="9">
    <location>
        <begin position="12"/>
        <end position="35"/>
    </location>
</feature>
<gene>
    <name evidence="10" type="ORF">HIU99_00605</name>
</gene>
<dbReference type="GO" id="GO:0005886">
    <property type="term" value="C:plasma membrane"/>
    <property type="evidence" value="ECO:0007669"/>
    <property type="project" value="UniProtKB-SubCell"/>
</dbReference>
<feature type="transmembrane region" description="Helical" evidence="9">
    <location>
        <begin position="352"/>
        <end position="375"/>
    </location>
</feature>
<sequence>MLERLQRQLGLQTIPGVFFTSAGAAALFVVLAIPFDKYVADSFGLLTGWVARNLGWFYILAVTSLLVFLLGLAVSRYGNIRLGADDSRPDYSNLTWFTMLFAAGIGTILMFWGVAEPVSHFASPPFGDVQPKSEQAASDAMTVALYHFGLHTWTIFAMPGLAIGYFAYRHNLPMRISSLFYPILGERTFGPWGWAVDVIAVLGTLFGVATSLGLGALQLNSGLNYLFGLPSTGPVQVMLITIITCIAATSVALGLNKGVRRLSQFNIILAMVLLAFVLAVGPTLFIAEGMVQSAGDYFDALPWLAFWTETFRETDWQRQWTLFYWAWTISWAPYVGIFIARISRGRTIREFVAGVLFAPTAFTLVWFGIFGLSAIQVEMNGQIDLAEQVREDPSVAIFAFLEAFPFAKVASALSVVIIVIFFTTSSDSASLVIDLLTRRDDQPSLVRQRIFWAAAQGMIAATLLLAGGLDALQNVITSLGLPFCILLLFMAVALFRALRADYRGYNMNELVRGRAFPEVEANSETNQENEYVSENADRHRPGR</sequence>
<keyword evidence="6 9" id="KW-1133">Transmembrane helix</keyword>
<evidence type="ECO:0000256" key="4">
    <source>
        <dbReference type="ARBA" id="ARBA00022475"/>
    </source>
</evidence>
<proteinExistence type="inferred from homology"/>
<evidence type="ECO:0000256" key="3">
    <source>
        <dbReference type="ARBA" id="ARBA00022448"/>
    </source>
</evidence>
<dbReference type="OrthoDB" id="9775735at2"/>
<feature type="transmembrane region" description="Helical" evidence="9">
    <location>
        <begin position="94"/>
        <end position="115"/>
    </location>
</feature>
<dbReference type="EMBL" id="JABCKY010000001">
    <property type="protein sequence ID" value="NMT62087.1"/>
    <property type="molecule type" value="Genomic_DNA"/>
</dbReference>
<comment type="caution">
    <text evidence="10">The sequence shown here is derived from an EMBL/GenBank/DDBJ whole genome shotgun (WGS) entry which is preliminary data.</text>
</comment>
<evidence type="ECO:0000256" key="2">
    <source>
        <dbReference type="ARBA" id="ARBA00005658"/>
    </source>
</evidence>
<keyword evidence="3" id="KW-0813">Transport</keyword>
<evidence type="ECO:0000313" key="11">
    <source>
        <dbReference type="Proteomes" id="UP000567186"/>
    </source>
</evidence>
<dbReference type="NCBIfam" id="TIGR00842">
    <property type="entry name" value="bcct"/>
    <property type="match status" value="1"/>
</dbReference>
<protein>
    <submittedName>
        <fullName evidence="10">BCCT family transporter</fullName>
    </submittedName>
</protein>
<dbReference type="PANTHER" id="PTHR30047">
    <property type="entry name" value="HIGH-AFFINITY CHOLINE TRANSPORT PROTEIN-RELATED"/>
    <property type="match status" value="1"/>
</dbReference>
<evidence type="ECO:0000256" key="8">
    <source>
        <dbReference type="SAM" id="MobiDB-lite"/>
    </source>
</evidence>
<evidence type="ECO:0000256" key="9">
    <source>
        <dbReference type="SAM" id="Phobius"/>
    </source>
</evidence>
<dbReference type="PANTHER" id="PTHR30047:SF7">
    <property type="entry name" value="HIGH-AFFINITY CHOLINE TRANSPORT PROTEIN"/>
    <property type="match status" value="1"/>
</dbReference>
<feature type="transmembrane region" description="Helical" evidence="9">
    <location>
        <begin position="148"/>
        <end position="168"/>
    </location>
</feature>
<evidence type="ECO:0000256" key="5">
    <source>
        <dbReference type="ARBA" id="ARBA00022692"/>
    </source>
</evidence>
<feature type="compositionally biased region" description="Polar residues" evidence="8">
    <location>
        <begin position="522"/>
        <end position="532"/>
    </location>
</feature>
<keyword evidence="7 9" id="KW-0472">Membrane</keyword>
<dbReference type="InterPro" id="IPR000060">
    <property type="entry name" value="BCCT_transptr"/>
</dbReference>
<feature type="transmembrane region" description="Helical" evidence="9">
    <location>
        <begin position="55"/>
        <end position="74"/>
    </location>
</feature>
<feature type="region of interest" description="Disordered" evidence="8">
    <location>
        <begin position="521"/>
        <end position="543"/>
    </location>
</feature>
<dbReference type="Pfam" id="PF02028">
    <property type="entry name" value="BCCT"/>
    <property type="match status" value="1"/>
</dbReference>
<organism evidence="10 11">
    <name type="scientific">Marinobacter orientalis</name>
    <dbReference type="NCBI Taxonomy" id="1928859"/>
    <lineage>
        <taxon>Bacteria</taxon>
        <taxon>Pseudomonadati</taxon>
        <taxon>Pseudomonadota</taxon>
        <taxon>Gammaproteobacteria</taxon>
        <taxon>Pseudomonadales</taxon>
        <taxon>Marinobacteraceae</taxon>
        <taxon>Marinobacter</taxon>
    </lineage>
</organism>
<feature type="transmembrane region" description="Helical" evidence="9">
    <location>
        <begin position="475"/>
        <end position="498"/>
    </location>
</feature>
<dbReference type="AlphaFoldDB" id="A0A7Y0RAJ0"/>
<evidence type="ECO:0000256" key="6">
    <source>
        <dbReference type="ARBA" id="ARBA00022989"/>
    </source>
</evidence>
<name>A0A7Y0RAJ0_9GAMM</name>
<evidence type="ECO:0000256" key="1">
    <source>
        <dbReference type="ARBA" id="ARBA00004651"/>
    </source>
</evidence>
<feature type="transmembrane region" description="Helical" evidence="9">
    <location>
        <begin position="322"/>
        <end position="340"/>
    </location>
</feature>
<accession>A0A7Y0RAJ0</accession>
<feature type="transmembrane region" description="Helical" evidence="9">
    <location>
        <begin position="237"/>
        <end position="255"/>
    </location>
</feature>
<dbReference type="RefSeq" id="WP_135953498.1">
    <property type="nucleotide sequence ID" value="NZ_JABCKY010000001.1"/>
</dbReference>
<evidence type="ECO:0000256" key="7">
    <source>
        <dbReference type="ARBA" id="ARBA00023136"/>
    </source>
</evidence>
<feature type="transmembrane region" description="Helical" evidence="9">
    <location>
        <begin position="189"/>
        <end position="217"/>
    </location>
</feature>
<comment type="similarity">
    <text evidence="2">Belongs to the BCCT transporter (TC 2.A.15) family.</text>
</comment>
<dbReference type="Proteomes" id="UP000567186">
    <property type="component" value="Unassembled WGS sequence"/>
</dbReference>
<feature type="transmembrane region" description="Helical" evidence="9">
    <location>
        <begin position="267"/>
        <end position="287"/>
    </location>
</feature>
<keyword evidence="4" id="KW-1003">Cell membrane</keyword>
<comment type="subcellular location">
    <subcellularLocation>
        <location evidence="1">Cell membrane</location>
        <topology evidence="1">Multi-pass membrane protein</topology>
    </subcellularLocation>
</comment>
<evidence type="ECO:0000313" key="10">
    <source>
        <dbReference type="EMBL" id="NMT62087.1"/>
    </source>
</evidence>
<keyword evidence="11" id="KW-1185">Reference proteome</keyword>
<dbReference type="GO" id="GO:0022857">
    <property type="term" value="F:transmembrane transporter activity"/>
    <property type="evidence" value="ECO:0007669"/>
    <property type="project" value="InterPro"/>
</dbReference>
<feature type="transmembrane region" description="Helical" evidence="9">
    <location>
        <begin position="450"/>
        <end position="469"/>
    </location>
</feature>
<keyword evidence="5 9" id="KW-0812">Transmembrane</keyword>